<accession>A0AAE9G398</accession>
<gene>
    <name evidence="2" type="ORF">CPT_Menos_037</name>
</gene>
<dbReference type="Proteomes" id="UP000831160">
    <property type="component" value="Segment"/>
</dbReference>
<feature type="compositionally biased region" description="Basic residues" evidence="1">
    <location>
        <begin position="17"/>
        <end position="26"/>
    </location>
</feature>
<proteinExistence type="predicted"/>
<evidence type="ECO:0000313" key="3">
    <source>
        <dbReference type="Proteomes" id="UP000831160"/>
    </source>
</evidence>
<organism evidence="2 3">
    <name type="scientific">Burkholderia phage Menos</name>
    <dbReference type="NCBI Taxonomy" id="2924900"/>
    <lineage>
        <taxon>Viruses</taxon>
        <taxon>Duplodnaviria</taxon>
        <taxon>Heunggongvirae</taxon>
        <taxon>Uroviricota</taxon>
        <taxon>Caudoviricetes</taxon>
        <taxon>Peduoviridae</taxon>
        <taxon>Kayeltresvirus</taxon>
        <taxon>Kayeltresvirus menos</taxon>
    </lineage>
</organism>
<sequence length="54" mass="6361">MPGRPPCIRMHGERMARSRTRARIAGRRWETPRRERLRLTHPRRPPAHSPGTTP</sequence>
<evidence type="ECO:0000256" key="1">
    <source>
        <dbReference type="SAM" id="MobiDB-lite"/>
    </source>
</evidence>
<name>A0AAE9G398_9CAUD</name>
<feature type="compositionally biased region" description="Basic and acidic residues" evidence="1">
    <location>
        <begin position="27"/>
        <end position="38"/>
    </location>
</feature>
<protein>
    <submittedName>
        <fullName evidence="2">Uncharacterized protein</fullName>
    </submittedName>
</protein>
<evidence type="ECO:0000313" key="2">
    <source>
        <dbReference type="EMBL" id="UNY41812.1"/>
    </source>
</evidence>
<reference evidence="2" key="1">
    <citation type="submission" date="2022-02" db="EMBL/GenBank/DDBJ databases">
        <title>Burkholderia cenocepacia phage Menos.</title>
        <authorList>
            <person name="Le T."/>
            <person name="Yao G."/>
            <person name="Liu M."/>
            <person name="Gonzalez C."/>
        </authorList>
    </citation>
    <scope>NUCLEOTIDE SEQUENCE</scope>
</reference>
<feature type="region of interest" description="Disordered" evidence="1">
    <location>
        <begin position="13"/>
        <end position="54"/>
    </location>
</feature>
<keyword evidence="3" id="KW-1185">Reference proteome</keyword>
<dbReference type="EMBL" id="OM638610">
    <property type="protein sequence ID" value="UNY41812.1"/>
    <property type="molecule type" value="Genomic_DNA"/>
</dbReference>